<evidence type="ECO:0000313" key="1">
    <source>
        <dbReference type="EMBL" id="DAB39139.1"/>
    </source>
</evidence>
<gene>
    <name evidence="1" type="ORF">CFH83_02315</name>
</gene>
<accession>A0A2D3WPF8</accession>
<name>A0A2D3WPF8_9BACT</name>
<dbReference type="AlphaFoldDB" id="A0A2D3WPF8"/>
<dbReference type="RefSeq" id="WP_299804884.1">
    <property type="nucleotide sequence ID" value="NZ_DLUI01000040.1"/>
</dbReference>
<protein>
    <submittedName>
        <fullName evidence="1">Uncharacterized protein</fullName>
    </submittedName>
</protein>
<evidence type="ECO:0000313" key="2">
    <source>
        <dbReference type="Proteomes" id="UP000228859"/>
    </source>
</evidence>
<reference evidence="1 2" key="1">
    <citation type="journal article" date="2017" name="Front. Microbiol.">
        <title>Comparative Genomic Analysis of the Class Epsilonproteobacteria and Proposed Reclassification to Epsilonbacteraeota (phyl. nov.).</title>
        <authorList>
            <person name="Waite D.W."/>
            <person name="Vanwonterghem I."/>
            <person name="Rinke C."/>
            <person name="Parks D.H."/>
            <person name="Zhang Y."/>
            <person name="Takai K."/>
            <person name="Sievert S.M."/>
            <person name="Simon J."/>
            <person name="Campbell B.J."/>
            <person name="Hanson T.E."/>
            <person name="Woyke T."/>
            <person name="Klotz M.G."/>
            <person name="Hugenholtz P."/>
        </authorList>
    </citation>
    <scope>NUCLEOTIDE SEQUENCE [LARGE SCALE GENOMIC DNA]</scope>
    <source>
        <strain evidence="1">UBA12443</strain>
    </source>
</reference>
<dbReference type="EMBL" id="DLUI01000040">
    <property type="protein sequence ID" value="DAB39139.1"/>
    <property type="molecule type" value="Genomic_DNA"/>
</dbReference>
<proteinExistence type="predicted"/>
<sequence>MNESTLRVMQAIFSLSDEIEYNIYEAVDIAEYAQMDTDEVRSIISNLYDEGYLGECMTVGDDGFDTFYLNKKGRTLIGME</sequence>
<comment type="caution">
    <text evidence="1">The sequence shown here is derived from an EMBL/GenBank/DDBJ whole genome shotgun (WGS) entry which is preliminary data.</text>
</comment>
<organism evidence="1 2">
    <name type="scientific">Sulfuricurvum kujiense</name>
    <dbReference type="NCBI Taxonomy" id="148813"/>
    <lineage>
        <taxon>Bacteria</taxon>
        <taxon>Pseudomonadati</taxon>
        <taxon>Campylobacterota</taxon>
        <taxon>Epsilonproteobacteria</taxon>
        <taxon>Campylobacterales</taxon>
        <taxon>Sulfurimonadaceae</taxon>
        <taxon>Sulfuricurvum</taxon>
    </lineage>
</organism>
<dbReference type="Proteomes" id="UP000228859">
    <property type="component" value="Unassembled WGS sequence"/>
</dbReference>